<dbReference type="AlphaFoldDB" id="X0WWB1"/>
<dbReference type="GO" id="GO:0046872">
    <property type="term" value="F:metal ion binding"/>
    <property type="evidence" value="ECO:0007669"/>
    <property type="project" value="UniProtKB-KW"/>
</dbReference>
<dbReference type="Gene3D" id="3.40.50.280">
    <property type="entry name" value="Cobalamin-binding domain"/>
    <property type="match status" value="1"/>
</dbReference>
<protein>
    <recommendedName>
        <fullName evidence="7">B12-binding domain-containing protein</fullName>
    </recommendedName>
</protein>
<dbReference type="SUPFAM" id="SSF47644">
    <property type="entry name" value="Methionine synthase domain"/>
    <property type="match status" value="1"/>
</dbReference>
<keyword evidence="3" id="KW-0170">Cobalt</keyword>
<dbReference type="InterPro" id="IPR036724">
    <property type="entry name" value="Cobalamin-bd_sf"/>
</dbReference>
<sequence length="211" mass="22032">MVDYSAVQQAVIEGDDERTVQLVRKALEQNANPSDIVTSGLQAGLIIVGEKFSSGEFFVPEMLLAARAVTRSLDVLQPLLLDSSTITIGRVVIGTVAGDIHDIGKNLVSMFLGGAGFEVMDLGTSVSAERFVTAVKEYSPDILGMSGLLTTTMPSMGATIQALESAGIRCQVKVVVGGAPVTQHFADQIGADAYCADGGAAIELCRKLVGK</sequence>
<evidence type="ECO:0000256" key="2">
    <source>
        <dbReference type="ARBA" id="ARBA00022723"/>
    </source>
</evidence>
<keyword evidence="2" id="KW-0479">Metal-binding</keyword>
<dbReference type="GO" id="GO:0005829">
    <property type="term" value="C:cytosol"/>
    <property type="evidence" value="ECO:0007669"/>
    <property type="project" value="TreeGrafter"/>
</dbReference>
<dbReference type="InterPro" id="IPR050554">
    <property type="entry name" value="Met_Synthase/Corrinoid"/>
</dbReference>
<dbReference type="PANTHER" id="PTHR45833:SF1">
    <property type="entry name" value="METHIONINE SYNTHASE"/>
    <property type="match status" value="1"/>
</dbReference>
<dbReference type="PROSITE" id="PS51332">
    <property type="entry name" value="B12_BINDING"/>
    <property type="match status" value="1"/>
</dbReference>
<dbReference type="Pfam" id="PF02607">
    <property type="entry name" value="B12-binding_2"/>
    <property type="match status" value="1"/>
</dbReference>
<proteinExistence type="inferred from homology"/>
<evidence type="ECO:0000256" key="1">
    <source>
        <dbReference type="ARBA" id="ARBA00010854"/>
    </source>
</evidence>
<evidence type="ECO:0000259" key="5">
    <source>
        <dbReference type="PROSITE" id="PS51337"/>
    </source>
</evidence>
<name>X0WWB1_9ZZZZ</name>
<feature type="domain" description="B12-binding N-terminal" evidence="5">
    <location>
        <begin position="1"/>
        <end position="88"/>
    </location>
</feature>
<dbReference type="GO" id="GO:0046653">
    <property type="term" value="P:tetrahydrofolate metabolic process"/>
    <property type="evidence" value="ECO:0007669"/>
    <property type="project" value="TreeGrafter"/>
</dbReference>
<dbReference type="InterPro" id="IPR006158">
    <property type="entry name" value="Cobalamin-bd"/>
</dbReference>
<dbReference type="InterPro" id="IPR036594">
    <property type="entry name" value="Meth_synthase_dom"/>
</dbReference>
<dbReference type="InterPro" id="IPR003759">
    <property type="entry name" value="Cbl-bd_cap"/>
</dbReference>
<dbReference type="EMBL" id="BARS01040364">
    <property type="protein sequence ID" value="GAG34950.1"/>
    <property type="molecule type" value="Genomic_DNA"/>
</dbReference>
<dbReference type="CDD" id="cd02070">
    <property type="entry name" value="corrinoid_protein_B12-BD"/>
    <property type="match status" value="1"/>
</dbReference>
<evidence type="ECO:0000256" key="3">
    <source>
        <dbReference type="ARBA" id="ARBA00023285"/>
    </source>
</evidence>
<evidence type="ECO:0008006" key="7">
    <source>
        <dbReference type="Google" id="ProtNLM"/>
    </source>
</evidence>
<dbReference type="GO" id="GO:0050667">
    <property type="term" value="P:homocysteine metabolic process"/>
    <property type="evidence" value="ECO:0007669"/>
    <property type="project" value="TreeGrafter"/>
</dbReference>
<feature type="domain" description="B12-binding" evidence="4">
    <location>
        <begin position="88"/>
        <end position="211"/>
    </location>
</feature>
<organism evidence="6">
    <name type="scientific">marine sediment metagenome</name>
    <dbReference type="NCBI Taxonomy" id="412755"/>
    <lineage>
        <taxon>unclassified sequences</taxon>
        <taxon>metagenomes</taxon>
        <taxon>ecological metagenomes</taxon>
    </lineage>
</organism>
<dbReference type="SMART" id="SM01018">
    <property type="entry name" value="B12-binding_2"/>
    <property type="match status" value="1"/>
</dbReference>
<dbReference type="FunFam" id="3.40.50.280:FF:000003">
    <property type="entry name" value="Dimethylamine methyltransferase corrinoid protein"/>
    <property type="match status" value="1"/>
</dbReference>
<gene>
    <name evidence="6" type="ORF">S01H1_61547</name>
</gene>
<dbReference type="SUPFAM" id="SSF52242">
    <property type="entry name" value="Cobalamin (vitamin B12)-binding domain"/>
    <property type="match status" value="1"/>
</dbReference>
<dbReference type="GO" id="GO:0008705">
    <property type="term" value="F:methionine synthase activity"/>
    <property type="evidence" value="ECO:0007669"/>
    <property type="project" value="TreeGrafter"/>
</dbReference>
<comment type="similarity">
    <text evidence="1">Belongs to the methylamine corrinoid protein family.</text>
</comment>
<evidence type="ECO:0000313" key="6">
    <source>
        <dbReference type="EMBL" id="GAG34950.1"/>
    </source>
</evidence>
<comment type="caution">
    <text evidence="6">The sequence shown here is derived from an EMBL/GenBank/DDBJ whole genome shotgun (WGS) entry which is preliminary data.</text>
</comment>
<dbReference type="GO" id="GO:0031419">
    <property type="term" value="F:cobalamin binding"/>
    <property type="evidence" value="ECO:0007669"/>
    <property type="project" value="InterPro"/>
</dbReference>
<dbReference type="Pfam" id="PF02310">
    <property type="entry name" value="B12-binding"/>
    <property type="match status" value="1"/>
</dbReference>
<evidence type="ECO:0000259" key="4">
    <source>
        <dbReference type="PROSITE" id="PS51332"/>
    </source>
</evidence>
<dbReference type="Gene3D" id="1.10.1240.10">
    <property type="entry name" value="Methionine synthase domain"/>
    <property type="match status" value="1"/>
</dbReference>
<accession>X0WWB1</accession>
<dbReference type="PANTHER" id="PTHR45833">
    <property type="entry name" value="METHIONINE SYNTHASE"/>
    <property type="match status" value="1"/>
</dbReference>
<reference evidence="6" key="1">
    <citation type="journal article" date="2014" name="Front. Microbiol.">
        <title>High frequency of phylogenetically diverse reductive dehalogenase-homologous genes in deep subseafloor sedimentary metagenomes.</title>
        <authorList>
            <person name="Kawai M."/>
            <person name="Futagami T."/>
            <person name="Toyoda A."/>
            <person name="Takaki Y."/>
            <person name="Nishi S."/>
            <person name="Hori S."/>
            <person name="Arai W."/>
            <person name="Tsubouchi T."/>
            <person name="Morono Y."/>
            <person name="Uchiyama I."/>
            <person name="Ito T."/>
            <person name="Fujiyama A."/>
            <person name="Inagaki F."/>
            <person name="Takami H."/>
        </authorList>
    </citation>
    <scope>NUCLEOTIDE SEQUENCE</scope>
    <source>
        <strain evidence="6">Expedition CK06-06</strain>
    </source>
</reference>
<dbReference type="PROSITE" id="PS51337">
    <property type="entry name" value="B12_BINDING_NTER"/>
    <property type="match status" value="1"/>
</dbReference>